<dbReference type="EMBL" id="FMSP01000002">
    <property type="protein sequence ID" value="SCV67499.1"/>
    <property type="molecule type" value="Genomic_DNA"/>
</dbReference>
<organism evidence="2 3">
    <name type="scientific">Microbotryum intermedium</name>
    <dbReference type="NCBI Taxonomy" id="269621"/>
    <lineage>
        <taxon>Eukaryota</taxon>
        <taxon>Fungi</taxon>
        <taxon>Dikarya</taxon>
        <taxon>Basidiomycota</taxon>
        <taxon>Pucciniomycotina</taxon>
        <taxon>Microbotryomycetes</taxon>
        <taxon>Microbotryales</taxon>
        <taxon>Microbotryaceae</taxon>
        <taxon>Microbotryum</taxon>
    </lineage>
</organism>
<dbReference type="InterPro" id="IPR032675">
    <property type="entry name" value="LRR_dom_sf"/>
</dbReference>
<accession>A0A238F470</accession>
<feature type="compositionally biased region" description="Polar residues" evidence="1">
    <location>
        <begin position="19"/>
        <end position="30"/>
    </location>
</feature>
<keyword evidence="3" id="KW-1185">Reference proteome</keyword>
<dbReference type="AlphaFoldDB" id="A0A238F470"/>
<name>A0A238F470_9BASI</name>
<gene>
    <name evidence="2" type="ORF">BQ2448_5110</name>
</gene>
<reference evidence="3" key="1">
    <citation type="submission" date="2016-09" db="EMBL/GenBank/DDBJ databases">
        <authorList>
            <person name="Jeantristanb JTB J.-T."/>
            <person name="Ricardo R."/>
        </authorList>
    </citation>
    <scope>NUCLEOTIDE SEQUENCE [LARGE SCALE GENOMIC DNA]</scope>
</reference>
<dbReference type="SUPFAM" id="SSF52047">
    <property type="entry name" value="RNI-like"/>
    <property type="match status" value="1"/>
</dbReference>
<dbReference type="OrthoDB" id="2535043at2759"/>
<proteinExistence type="predicted"/>
<feature type="region of interest" description="Disordered" evidence="1">
    <location>
        <begin position="1"/>
        <end position="70"/>
    </location>
</feature>
<protein>
    <submittedName>
        <fullName evidence="2">BQ2448_5110 protein</fullName>
    </submittedName>
</protein>
<evidence type="ECO:0000313" key="3">
    <source>
        <dbReference type="Proteomes" id="UP000198372"/>
    </source>
</evidence>
<evidence type="ECO:0000313" key="2">
    <source>
        <dbReference type="EMBL" id="SCV67499.1"/>
    </source>
</evidence>
<dbReference type="Proteomes" id="UP000198372">
    <property type="component" value="Unassembled WGS sequence"/>
</dbReference>
<dbReference type="Gene3D" id="3.80.10.10">
    <property type="entry name" value="Ribonuclease Inhibitor"/>
    <property type="match status" value="1"/>
</dbReference>
<sequence length="418" mass="47275">MGCLCSRPKATSDPEETVSLLQSDTSSLRPESTTSSRDEESSSTTGSTRHPHGFTRDEQPRPAVESPNSFSTACPHPLSLLDLPDELIEYICYFLDLDVWGRSLSLRRISLVCRRCRGPAQARWRPFRRIRFCLLSSGNLEPKSQTLWEAVRNTPSLSPVQRIEIKESNLHAPFSPTLIVSIADRCGYTLQELVLSRLSGVNLQLLDQLPGLKYLALRSCKFSQGPATLPTLRRLEINAQAVLALPEVRFPVFEDLVFFDHRQVKSGLRPENLGWLLESTASTLRRLYLHPIECDAFEDLVLLWLPSCRNIELIKLFINDGSLYEDKTEIINALPPHIDRVEVQKLAPSDDDTDGLSFKETDFDFLLVMANRSAPMTAFFGESFSDSTTTWYFRFASDLAIDSESIDRFSGPCMRQHL</sequence>
<evidence type="ECO:0000256" key="1">
    <source>
        <dbReference type="SAM" id="MobiDB-lite"/>
    </source>
</evidence>